<dbReference type="Proteomes" id="UP000192140">
    <property type="component" value="Unassembled WGS sequence"/>
</dbReference>
<accession>A0A1S7U8U4</accession>
<keyword evidence="3" id="KW-1185">Reference proteome</keyword>
<dbReference type="AlphaFoldDB" id="A0A1S7U8U4"/>
<organism evidence="2 3">
    <name type="scientific">Agrobacterium deltaense NCPPB 1641</name>
    <dbReference type="NCBI Taxonomy" id="1183425"/>
    <lineage>
        <taxon>Bacteria</taxon>
        <taxon>Pseudomonadati</taxon>
        <taxon>Pseudomonadota</taxon>
        <taxon>Alphaproteobacteria</taxon>
        <taxon>Hyphomicrobiales</taxon>
        <taxon>Rhizobiaceae</taxon>
        <taxon>Rhizobium/Agrobacterium group</taxon>
        <taxon>Agrobacterium</taxon>
    </lineage>
</organism>
<feature type="region of interest" description="Disordered" evidence="1">
    <location>
        <begin position="1"/>
        <end position="31"/>
    </location>
</feature>
<evidence type="ECO:0000256" key="1">
    <source>
        <dbReference type="SAM" id="MobiDB-lite"/>
    </source>
</evidence>
<name>A0A1S7U8U4_9HYPH</name>
<proteinExistence type="predicted"/>
<dbReference type="EMBL" id="FCNP01000049">
    <property type="protein sequence ID" value="CVI63225.1"/>
    <property type="molecule type" value="Genomic_DNA"/>
</dbReference>
<evidence type="ECO:0000313" key="2">
    <source>
        <dbReference type="EMBL" id="CVI63225.1"/>
    </source>
</evidence>
<reference evidence="2" key="1">
    <citation type="submission" date="2016-01" db="EMBL/GenBank/DDBJ databases">
        <authorList>
            <person name="Regsiter A."/>
            <person name="william w."/>
        </authorList>
    </citation>
    <scope>NUCLEOTIDE SEQUENCE</scope>
    <source>
        <strain evidence="2">NCPPB 1641</strain>
    </source>
</reference>
<comment type="caution">
    <text evidence="2">The sequence shown here is derived from an EMBL/GenBank/DDBJ whole genome shotgun (WGS) entry which is preliminary data.</text>
</comment>
<evidence type="ECO:0000313" key="3">
    <source>
        <dbReference type="Proteomes" id="UP000192140"/>
    </source>
</evidence>
<sequence length="59" mass="6279">MSLTRPRPSLATGEPVRSGADRKASVAFPGDQKAELDISTLQIGGHSNPRRIACSQQAF</sequence>
<protein>
    <submittedName>
        <fullName evidence="2">Uncharacterized protein</fullName>
    </submittedName>
</protein>
<gene>
    <name evidence="2" type="ORF">AGR7A_pAt20146</name>
</gene>